<evidence type="ECO:0000313" key="3">
    <source>
        <dbReference type="Proteomes" id="UP000323300"/>
    </source>
</evidence>
<evidence type="ECO:0000259" key="1">
    <source>
        <dbReference type="Pfam" id="PF01872"/>
    </source>
</evidence>
<dbReference type="RefSeq" id="WP_149761330.1">
    <property type="nucleotide sequence ID" value="NZ_BSPE01000007.1"/>
</dbReference>
<dbReference type="PANTHER" id="PTHR38011">
    <property type="entry name" value="DIHYDROFOLATE REDUCTASE FAMILY PROTEIN (AFU_ORTHOLOGUE AFUA_8G06820)"/>
    <property type="match status" value="1"/>
</dbReference>
<dbReference type="InterPro" id="IPR002734">
    <property type="entry name" value="RibDG_C"/>
</dbReference>
<accession>A0A1I4BDF5</accession>
<dbReference type="Proteomes" id="UP000323300">
    <property type="component" value="Unassembled WGS sequence"/>
</dbReference>
<organism evidence="2 3">
    <name type="scientific">Neomesorhizobium albiziae</name>
    <dbReference type="NCBI Taxonomy" id="335020"/>
    <lineage>
        <taxon>Bacteria</taxon>
        <taxon>Pseudomonadati</taxon>
        <taxon>Pseudomonadota</taxon>
        <taxon>Alphaproteobacteria</taxon>
        <taxon>Hyphomicrobiales</taxon>
        <taxon>Phyllobacteriaceae</taxon>
        <taxon>Neomesorhizobium</taxon>
    </lineage>
</organism>
<dbReference type="GO" id="GO:0008703">
    <property type="term" value="F:5-amino-6-(5-phosphoribosylamino)uracil reductase activity"/>
    <property type="evidence" value="ECO:0007669"/>
    <property type="project" value="InterPro"/>
</dbReference>
<dbReference type="EMBL" id="FOSL01000010">
    <property type="protein sequence ID" value="SFK66842.1"/>
    <property type="molecule type" value="Genomic_DNA"/>
</dbReference>
<feature type="domain" description="Bacterial bifunctional deaminase-reductase C-terminal" evidence="1">
    <location>
        <begin position="2"/>
        <end position="188"/>
    </location>
</feature>
<gene>
    <name evidence="2" type="ORF">SAMN04488498_11075</name>
</gene>
<proteinExistence type="predicted"/>
<dbReference type="InterPro" id="IPR050765">
    <property type="entry name" value="Riboflavin_Biosynth_HTPR"/>
</dbReference>
<sequence length="194" mass="21236">MRKIFLHIFVSVDGFIESEDKSLDWMVGDDEVEDYINGMLGSIDSMILGRKAFELLAGYWPTAAENPSEAADPARPERHVEAAHMMNAKQKIVFSRTLKETSWANSTILGGDLAEEVARLKRQPGRDIALFGGAAITNSMMRLGLLDEYRLLVNPVMLGAGTPLFQGGRGGSTLQLVGSRSFDCGAVLVSYRPK</sequence>
<dbReference type="SUPFAM" id="SSF53597">
    <property type="entry name" value="Dihydrofolate reductase-like"/>
    <property type="match status" value="1"/>
</dbReference>
<reference evidence="2 3" key="1">
    <citation type="submission" date="2016-10" db="EMBL/GenBank/DDBJ databases">
        <authorList>
            <person name="Varghese N."/>
            <person name="Submissions S."/>
        </authorList>
    </citation>
    <scope>NUCLEOTIDE SEQUENCE [LARGE SCALE GENOMIC DNA]</scope>
    <source>
        <strain evidence="2 3">DSM 21822</strain>
    </source>
</reference>
<dbReference type="PANTHER" id="PTHR38011:SF11">
    <property type="entry name" value="2,5-DIAMINO-6-RIBOSYLAMINO-4(3H)-PYRIMIDINONE 5'-PHOSPHATE REDUCTASE"/>
    <property type="match status" value="1"/>
</dbReference>
<evidence type="ECO:0000313" key="2">
    <source>
        <dbReference type="EMBL" id="SFK66842.1"/>
    </source>
</evidence>
<keyword evidence="3" id="KW-1185">Reference proteome</keyword>
<dbReference type="Gene3D" id="3.40.430.10">
    <property type="entry name" value="Dihydrofolate Reductase, subunit A"/>
    <property type="match status" value="1"/>
</dbReference>
<protein>
    <submittedName>
        <fullName evidence="2">Dihydrofolate reductase</fullName>
    </submittedName>
</protein>
<dbReference type="GO" id="GO:0009231">
    <property type="term" value="P:riboflavin biosynthetic process"/>
    <property type="evidence" value="ECO:0007669"/>
    <property type="project" value="InterPro"/>
</dbReference>
<dbReference type="OrthoDB" id="7342392at2"/>
<name>A0A1I4BDF5_9HYPH</name>
<dbReference type="Pfam" id="PF01872">
    <property type="entry name" value="RibD_C"/>
    <property type="match status" value="1"/>
</dbReference>
<dbReference type="InterPro" id="IPR024072">
    <property type="entry name" value="DHFR-like_dom_sf"/>
</dbReference>
<dbReference type="AlphaFoldDB" id="A0A1I4BDF5"/>